<accession>A0A9P3PN07</accession>
<dbReference type="EMBL" id="BRPK01000005">
    <property type="protein sequence ID" value="GLB38433.1"/>
    <property type="molecule type" value="Genomic_DNA"/>
</dbReference>
<name>A0A9P3PN07_LYOSH</name>
<evidence type="ECO:0000313" key="2">
    <source>
        <dbReference type="Proteomes" id="UP001063166"/>
    </source>
</evidence>
<sequence>MLRILDAAFASYQNEKHSREYTGFVLSYKLKGWEALVSASRDHRPGERPPFTLEGFYEHLIRWIAVDDQSINVVDCEAKCRQ</sequence>
<dbReference type="Proteomes" id="UP001063166">
    <property type="component" value="Unassembled WGS sequence"/>
</dbReference>
<comment type="caution">
    <text evidence="1">The sequence shown here is derived from an EMBL/GenBank/DDBJ whole genome shotgun (WGS) entry which is preliminary data.</text>
</comment>
<reference evidence="1" key="1">
    <citation type="submission" date="2022-07" db="EMBL/GenBank/DDBJ databases">
        <title>The genome of Lyophyllum shimeji provides insight into the initial evolution of ectomycorrhizal fungal genome.</title>
        <authorList>
            <person name="Kobayashi Y."/>
            <person name="Shibata T."/>
            <person name="Hirakawa H."/>
            <person name="Shigenobu S."/>
            <person name="Nishiyama T."/>
            <person name="Yamada A."/>
            <person name="Hasebe M."/>
            <person name="Kawaguchi M."/>
        </authorList>
    </citation>
    <scope>NUCLEOTIDE SEQUENCE</scope>
    <source>
        <strain evidence="1">AT787</strain>
    </source>
</reference>
<proteinExistence type="predicted"/>
<dbReference type="AlphaFoldDB" id="A0A9P3PN07"/>
<protein>
    <submittedName>
        <fullName evidence="1">Uncharacterized protein</fullName>
    </submittedName>
</protein>
<organism evidence="1 2">
    <name type="scientific">Lyophyllum shimeji</name>
    <name type="common">Hon-shimeji</name>
    <name type="synonym">Tricholoma shimeji</name>
    <dbReference type="NCBI Taxonomy" id="47721"/>
    <lineage>
        <taxon>Eukaryota</taxon>
        <taxon>Fungi</taxon>
        <taxon>Dikarya</taxon>
        <taxon>Basidiomycota</taxon>
        <taxon>Agaricomycotina</taxon>
        <taxon>Agaricomycetes</taxon>
        <taxon>Agaricomycetidae</taxon>
        <taxon>Agaricales</taxon>
        <taxon>Tricholomatineae</taxon>
        <taxon>Lyophyllaceae</taxon>
        <taxon>Lyophyllum</taxon>
    </lineage>
</organism>
<gene>
    <name evidence="1" type="ORF">LshimejAT787_0502980</name>
</gene>
<evidence type="ECO:0000313" key="1">
    <source>
        <dbReference type="EMBL" id="GLB38433.1"/>
    </source>
</evidence>
<keyword evidence="2" id="KW-1185">Reference proteome</keyword>
<dbReference type="OrthoDB" id="3250324at2759"/>